<organism evidence="2 3">
    <name type="scientific">Gemmobacter caeni</name>
    <dbReference type="NCBI Taxonomy" id="589035"/>
    <lineage>
        <taxon>Bacteria</taxon>
        <taxon>Pseudomonadati</taxon>
        <taxon>Pseudomonadota</taxon>
        <taxon>Alphaproteobacteria</taxon>
        <taxon>Rhodobacterales</taxon>
        <taxon>Paracoccaceae</taxon>
        <taxon>Gemmobacter</taxon>
    </lineage>
</organism>
<sequence>MAEHPSFQSPFLPPGEPVPGKTHRADGWAYIDPPTRFSPEDWDGLMGLIGEGNVVVLAATTGTLRDGRPYVRGQLLISPDGIRNIEARRARPEPAPV</sequence>
<dbReference type="RefSeq" id="WP_108128037.1">
    <property type="nucleotide sequence ID" value="NZ_QBKP01000002.1"/>
</dbReference>
<gene>
    <name evidence="2" type="ORF">C8N34_102419</name>
</gene>
<accession>A0A2T6B9C3</accession>
<dbReference type="AlphaFoldDB" id="A0A2T6B9C3"/>
<protein>
    <submittedName>
        <fullName evidence="2">Uncharacterized protein</fullName>
    </submittedName>
</protein>
<evidence type="ECO:0000256" key="1">
    <source>
        <dbReference type="SAM" id="MobiDB-lite"/>
    </source>
</evidence>
<dbReference type="EMBL" id="QBKP01000002">
    <property type="protein sequence ID" value="PTX52628.1"/>
    <property type="molecule type" value="Genomic_DNA"/>
</dbReference>
<feature type="region of interest" description="Disordered" evidence="1">
    <location>
        <begin position="1"/>
        <end position="27"/>
    </location>
</feature>
<evidence type="ECO:0000313" key="3">
    <source>
        <dbReference type="Proteomes" id="UP000244224"/>
    </source>
</evidence>
<keyword evidence="3" id="KW-1185">Reference proteome</keyword>
<evidence type="ECO:0000313" key="2">
    <source>
        <dbReference type="EMBL" id="PTX52628.1"/>
    </source>
</evidence>
<name>A0A2T6B9C3_9RHOB</name>
<comment type="caution">
    <text evidence="2">The sequence shown here is derived from an EMBL/GenBank/DDBJ whole genome shotgun (WGS) entry which is preliminary data.</text>
</comment>
<proteinExistence type="predicted"/>
<dbReference type="Proteomes" id="UP000244224">
    <property type="component" value="Unassembled WGS sequence"/>
</dbReference>
<reference evidence="2 3" key="1">
    <citation type="submission" date="2018-04" db="EMBL/GenBank/DDBJ databases">
        <title>Genomic Encyclopedia of Archaeal and Bacterial Type Strains, Phase II (KMG-II): from individual species to whole genera.</title>
        <authorList>
            <person name="Goeker M."/>
        </authorList>
    </citation>
    <scope>NUCLEOTIDE SEQUENCE [LARGE SCALE GENOMIC DNA]</scope>
    <source>
        <strain evidence="2 3">DSM 21823</strain>
    </source>
</reference>